<accession>A0AAV3RWN4</accession>
<organism evidence="2 3">
    <name type="scientific">Lithospermum erythrorhizon</name>
    <name type="common">Purple gromwell</name>
    <name type="synonym">Lithospermum officinale var. erythrorhizon</name>
    <dbReference type="NCBI Taxonomy" id="34254"/>
    <lineage>
        <taxon>Eukaryota</taxon>
        <taxon>Viridiplantae</taxon>
        <taxon>Streptophyta</taxon>
        <taxon>Embryophyta</taxon>
        <taxon>Tracheophyta</taxon>
        <taxon>Spermatophyta</taxon>
        <taxon>Magnoliopsida</taxon>
        <taxon>eudicotyledons</taxon>
        <taxon>Gunneridae</taxon>
        <taxon>Pentapetalae</taxon>
        <taxon>asterids</taxon>
        <taxon>lamiids</taxon>
        <taxon>Boraginales</taxon>
        <taxon>Boraginaceae</taxon>
        <taxon>Boraginoideae</taxon>
        <taxon>Lithospermeae</taxon>
        <taxon>Lithospermum</taxon>
    </lineage>
</organism>
<evidence type="ECO:0000313" key="2">
    <source>
        <dbReference type="EMBL" id="GAA0186141.1"/>
    </source>
</evidence>
<name>A0AAV3RWN4_LITER</name>
<comment type="caution">
    <text evidence="2">The sequence shown here is derived from an EMBL/GenBank/DDBJ whole genome shotgun (WGS) entry which is preliminary data.</text>
</comment>
<dbReference type="EMBL" id="BAABME010013415">
    <property type="protein sequence ID" value="GAA0186141.1"/>
    <property type="molecule type" value="Genomic_DNA"/>
</dbReference>
<dbReference type="Proteomes" id="UP001454036">
    <property type="component" value="Unassembled WGS sequence"/>
</dbReference>
<gene>
    <name evidence="2" type="ORF">LIER_33429</name>
</gene>
<sequence length="101" mass="11246">MKFKPCGYLVLFRDSWETLSVSLSASAPNGTISKDLVSNAILNEELRCGCSIDVGQGVSNNDTPSYDMKKVSKKKPKPKFTKSKSKDKRDDQCHYCDKLGH</sequence>
<protein>
    <submittedName>
        <fullName evidence="2">Uncharacterized protein</fullName>
    </submittedName>
</protein>
<proteinExistence type="predicted"/>
<dbReference type="AlphaFoldDB" id="A0AAV3RWN4"/>
<keyword evidence="3" id="KW-1185">Reference proteome</keyword>
<evidence type="ECO:0000256" key="1">
    <source>
        <dbReference type="SAM" id="MobiDB-lite"/>
    </source>
</evidence>
<feature type="compositionally biased region" description="Basic residues" evidence="1">
    <location>
        <begin position="71"/>
        <end position="86"/>
    </location>
</feature>
<reference evidence="2 3" key="1">
    <citation type="submission" date="2024-01" db="EMBL/GenBank/DDBJ databases">
        <title>The complete chloroplast genome sequence of Lithospermum erythrorhizon: insights into the phylogenetic relationship among Boraginaceae species and the maternal lineages of purple gromwells.</title>
        <authorList>
            <person name="Okada T."/>
            <person name="Watanabe K."/>
        </authorList>
    </citation>
    <scope>NUCLEOTIDE SEQUENCE [LARGE SCALE GENOMIC DNA]</scope>
</reference>
<evidence type="ECO:0000313" key="3">
    <source>
        <dbReference type="Proteomes" id="UP001454036"/>
    </source>
</evidence>
<feature type="region of interest" description="Disordered" evidence="1">
    <location>
        <begin position="54"/>
        <end position="91"/>
    </location>
</feature>